<evidence type="ECO:0000256" key="2">
    <source>
        <dbReference type="ARBA" id="ARBA00022857"/>
    </source>
</evidence>
<comment type="similarity">
    <text evidence="1 4">Belongs to the short-chain dehydrogenases/reductases (SDR) family.</text>
</comment>
<evidence type="ECO:0000256" key="3">
    <source>
        <dbReference type="ARBA" id="ARBA00023002"/>
    </source>
</evidence>
<organism evidence="5 6">
    <name type="scientific">Pseudocercospora fuligena</name>
    <dbReference type="NCBI Taxonomy" id="685502"/>
    <lineage>
        <taxon>Eukaryota</taxon>
        <taxon>Fungi</taxon>
        <taxon>Dikarya</taxon>
        <taxon>Ascomycota</taxon>
        <taxon>Pezizomycotina</taxon>
        <taxon>Dothideomycetes</taxon>
        <taxon>Dothideomycetidae</taxon>
        <taxon>Mycosphaerellales</taxon>
        <taxon>Mycosphaerellaceae</taxon>
        <taxon>Pseudocercospora</taxon>
    </lineage>
</organism>
<dbReference type="Pfam" id="PF00106">
    <property type="entry name" value="adh_short"/>
    <property type="match status" value="1"/>
</dbReference>
<keyword evidence="3" id="KW-0560">Oxidoreductase</keyword>
<dbReference type="PRINTS" id="PR00081">
    <property type="entry name" value="GDHRDH"/>
</dbReference>
<keyword evidence="6" id="KW-1185">Reference proteome</keyword>
<dbReference type="PANTHER" id="PTHR24320:SF282">
    <property type="entry name" value="WW DOMAIN-CONTAINING OXIDOREDUCTASE"/>
    <property type="match status" value="1"/>
</dbReference>
<dbReference type="InterPro" id="IPR036291">
    <property type="entry name" value="NAD(P)-bd_dom_sf"/>
</dbReference>
<evidence type="ECO:0000256" key="4">
    <source>
        <dbReference type="RuleBase" id="RU000363"/>
    </source>
</evidence>
<reference evidence="5" key="1">
    <citation type="submission" date="2020-04" db="EMBL/GenBank/DDBJ databases">
        <title>Draft genome resource of the tomato pathogen Pseudocercospora fuligena.</title>
        <authorList>
            <person name="Zaccaron A."/>
        </authorList>
    </citation>
    <scope>NUCLEOTIDE SEQUENCE</scope>
    <source>
        <strain evidence="5">PF001</strain>
    </source>
</reference>
<dbReference type="InterPro" id="IPR002347">
    <property type="entry name" value="SDR_fam"/>
</dbReference>
<keyword evidence="2" id="KW-0521">NADP</keyword>
<evidence type="ECO:0000256" key="1">
    <source>
        <dbReference type="ARBA" id="ARBA00006484"/>
    </source>
</evidence>
<dbReference type="Proteomes" id="UP000660729">
    <property type="component" value="Unassembled WGS sequence"/>
</dbReference>
<dbReference type="SUPFAM" id="SSF51735">
    <property type="entry name" value="NAD(P)-binding Rossmann-fold domains"/>
    <property type="match status" value="1"/>
</dbReference>
<comment type="caution">
    <text evidence="5">The sequence shown here is derived from an EMBL/GenBank/DDBJ whole genome shotgun (WGS) entry which is preliminary data.</text>
</comment>
<protein>
    <submittedName>
        <fullName evidence="5">Putative oxidoreductase</fullName>
    </submittedName>
</protein>
<accession>A0A8H6VKU3</accession>
<proteinExistence type="inferred from homology"/>
<dbReference type="AlphaFoldDB" id="A0A8H6VKU3"/>
<dbReference type="PRINTS" id="PR00080">
    <property type="entry name" value="SDRFAMILY"/>
</dbReference>
<name>A0A8H6VKU3_9PEZI</name>
<evidence type="ECO:0000313" key="5">
    <source>
        <dbReference type="EMBL" id="KAF7191744.1"/>
    </source>
</evidence>
<dbReference type="GO" id="GO:0016491">
    <property type="term" value="F:oxidoreductase activity"/>
    <property type="evidence" value="ECO:0007669"/>
    <property type="project" value="UniProtKB-KW"/>
</dbReference>
<dbReference type="EMBL" id="JABCIY010000155">
    <property type="protein sequence ID" value="KAF7191744.1"/>
    <property type="molecule type" value="Genomic_DNA"/>
</dbReference>
<gene>
    <name evidence="5" type="ORF">HII31_06789</name>
</gene>
<evidence type="ECO:0000313" key="6">
    <source>
        <dbReference type="Proteomes" id="UP000660729"/>
    </source>
</evidence>
<dbReference type="PANTHER" id="PTHR24320">
    <property type="entry name" value="RETINOL DEHYDROGENASE"/>
    <property type="match status" value="1"/>
</dbReference>
<dbReference type="OrthoDB" id="191139at2759"/>
<sequence>MNGVSFDPAKDISDLSGQVIIVTGGNAGLGLETVRQLAKHNPARLYLAGRSEQKVLEAIHALKEEQPNAPISPLLIDLASFASVKAAAKVFVDSESRLDILINNAGCMMLAPGLTEDGYEIQFGTNVLGPALFTQLLLPVLQKTAEINSQTRVVNLSSASEKMAPKHPYPFEQLKTTMENYHTTSRYTLSKLAVVHYTIAAAQHYTKIKFISVHPGMVATNLHHQAIGRFLRPFLYSAIWLFAAPPEEGVLSQIWAAVSPDARSGEYYAPVGRTGDRSPASLDMERSEKLWTWIQGELEEHLPQGAGQ</sequence>
<dbReference type="Gene3D" id="3.40.50.720">
    <property type="entry name" value="NAD(P)-binding Rossmann-like Domain"/>
    <property type="match status" value="1"/>
</dbReference>